<keyword evidence="4 7" id="KW-0863">Zinc-finger</keyword>
<name>A0ABQ9JSI9_9CUCU</name>
<evidence type="ECO:0000256" key="8">
    <source>
        <dbReference type="SAM" id="MobiDB-lite"/>
    </source>
</evidence>
<evidence type="ECO:0000256" key="5">
    <source>
        <dbReference type="ARBA" id="ARBA00022833"/>
    </source>
</evidence>
<dbReference type="PANTHER" id="PTHR13100:SF10">
    <property type="entry name" value="CELL GROWTH-REGULATING NUCLEOLAR PROTEIN"/>
    <property type="match status" value="1"/>
</dbReference>
<dbReference type="SUPFAM" id="SSF57667">
    <property type="entry name" value="beta-beta-alpha zinc fingers"/>
    <property type="match status" value="2"/>
</dbReference>
<evidence type="ECO:0000313" key="10">
    <source>
        <dbReference type="EMBL" id="KAJ8980240.1"/>
    </source>
</evidence>
<dbReference type="InterPro" id="IPR039999">
    <property type="entry name" value="LYAR"/>
</dbReference>
<keyword evidence="2" id="KW-0479">Metal-binding</keyword>
<feature type="domain" description="Zinc finger C2H2 LYAR-type" evidence="9">
    <location>
        <begin position="32"/>
        <end position="59"/>
    </location>
</feature>
<dbReference type="PANTHER" id="PTHR13100">
    <property type="entry name" value="CELL GROWTH-REGULATING NUCLEOLAR PROTEIN LYAR"/>
    <property type="match status" value="1"/>
</dbReference>
<evidence type="ECO:0000256" key="7">
    <source>
        <dbReference type="PROSITE-ProRule" id="PRU01145"/>
    </source>
</evidence>
<evidence type="ECO:0000313" key="11">
    <source>
        <dbReference type="Proteomes" id="UP001162164"/>
    </source>
</evidence>
<dbReference type="PROSITE" id="PS51804">
    <property type="entry name" value="ZF_C2HC_LYAR"/>
    <property type="match status" value="2"/>
</dbReference>
<evidence type="ECO:0000256" key="2">
    <source>
        <dbReference type="ARBA" id="ARBA00022723"/>
    </source>
</evidence>
<evidence type="ECO:0000256" key="4">
    <source>
        <dbReference type="ARBA" id="ARBA00022771"/>
    </source>
</evidence>
<reference evidence="10" key="1">
    <citation type="journal article" date="2023" name="Insect Mol. Biol.">
        <title>Genome sequencing provides insights into the evolution of gene families encoding plant cell wall-degrading enzymes in longhorned beetles.</title>
        <authorList>
            <person name="Shin N.R."/>
            <person name="Okamura Y."/>
            <person name="Kirsch R."/>
            <person name="Pauchet Y."/>
        </authorList>
    </citation>
    <scope>NUCLEOTIDE SEQUENCE</scope>
    <source>
        <strain evidence="10">MMC_N1</strain>
    </source>
</reference>
<keyword evidence="6" id="KW-0539">Nucleus</keyword>
<evidence type="ECO:0000256" key="3">
    <source>
        <dbReference type="ARBA" id="ARBA00022737"/>
    </source>
</evidence>
<feature type="compositionally biased region" description="Basic and acidic residues" evidence="8">
    <location>
        <begin position="128"/>
        <end position="158"/>
    </location>
</feature>
<evidence type="ECO:0000259" key="9">
    <source>
        <dbReference type="Pfam" id="PF08790"/>
    </source>
</evidence>
<dbReference type="Proteomes" id="UP001162164">
    <property type="component" value="Unassembled WGS sequence"/>
</dbReference>
<accession>A0ABQ9JSI9</accession>
<keyword evidence="11" id="KW-1185">Reference proteome</keyword>
<evidence type="ECO:0000256" key="6">
    <source>
        <dbReference type="ARBA" id="ARBA00023242"/>
    </source>
</evidence>
<dbReference type="InterPro" id="IPR014898">
    <property type="entry name" value="Znf_C2H2_LYAR"/>
</dbReference>
<dbReference type="Pfam" id="PF08790">
    <property type="entry name" value="zf-LYAR"/>
    <property type="match status" value="1"/>
</dbReference>
<dbReference type="EMBL" id="JAPWTJ010000272">
    <property type="protein sequence ID" value="KAJ8980240.1"/>
    <property type="molecule type" value="Genomic_DNA"/>
</dbReference>
<evidence type="ECO:0000256" key="1">
    <source>
        <dbReference type="ARBA" id="ARBA00004123"/>
    </source>
</evidence>
<sequence length="158" mass="18257">MVVFTCNNCGESLQKPKVEKHYAFACRKSKSLTCVDCFKDFRGEEYVVHTKCITEDERYAAKGTYVNGIVKKGENFIKNSTGGRVNMEDVVEVWNIIEHHKNSQSKTNPNEHGQTKTKEQLECEENDNVIKEKNLKNDMKRKTNTEETEETITKKKET</sequence>
<organism evidence="10 11">
    <name type="scientific">Molorchus minor</name>
    <dbReference type="NCBI Taxonomy" id="1323400"/>
    <lineage>
        <taxon>Eukaryota</taxon>
        <taxon>Metazoa</taxon>
        <taxon>Ecdysozoa</taxon>
        <taxon>Arthropoda</taxon>
        <taxon>Hexapoda</taxon>
        <taxon>Insecta</taxon>
        <taxon>Pterygota</taxon>
        <taxon>Neoptera</taxon>
        <taxon>Endopterygota</taxon>
        <taxon>Coleoptera</taxon>
        <taxon>Polyphaga</taxon>
        <taxon>Cucujiformia</taxon>
        <taxon>Chrysomeloidea</taxon>
        <taxon>Cerambycidae</taxon>
        <taxon>Lamiinae</taxon>
        <taxon>Monochamini</taxon>
        <taxon>Molorchus</taxon>
    </lineage>
</organism>
<dbReference type="Gene3D" id="3.30.1490.490">
    <property type="match status" value="1"/>
</dbReference>
<dbReference type="InterPro" id="IPR036236">
    <property type="entry name" value="Znf_C2H2_sf"/>
</dbReference>
<proteinExistence type="predicted"/>
<protein>
    <recommendedName>
        <fullName evidence="9">Zinc finger C2H2 LYAR-type domain-containing protein</fullName>
    </recommendedName>
</protein>
<comment type="caution">
    <text evidence="10">The sequence shown here is derived from an EMBL/GenBank/DDBJ whole genome shotgun (WGS) entry which is preliminary data.</text>
</comment>
<keyword evidence="5" id="KW-0862">Zinc</keyword>
<feature type="region of interest" description="Disordered" evidence="8">
    <location>
        <begin position="99"/>
        <end position="158"/>
    </location>
</feature>
<gene>
    <name evidence="10" type="ORF">NQ317_003748</name>
</gene>
<comment type="subcellular location">
    <subcellularLocation>
        <location evidence="1">Nucleus</location>
    </subcellularLocation>
</comment>
<keyword evidence="3" id="KW-0677">Repeat</keyword>